<dbReference type="KEGG" id="lau:G293_04580"/>
<dbReference type="AlphaFoldDB" id="A0A0G3I3T2"/>
<name>A0A0G3I3T2_LIBAF</name>
<evidence type="ECO:0000313" key="2">
    <source>
        <dbReference type="Proteomes" id="UP000035503"/>
    </source>
</evidence>
<dbReference type="EMBL" id="CP004021">
    <property type="protein sequence ID" value="AKK20531.1"/>
    <property type="molecule type" value="Genomic_DNA"/>
</dbReference>
<proteinExistence type="predicted"/>
<accession>A0A0G3I3T2</accession>
<dbReference type="Proteomes" id="UP000035503">
    <property type="component" value="Chromosome"/>
</dbReference>
<sequence length="71" mass="8432">MSILLVYKIGLHLIMGVYDLEYRQNTLEQRQDGIGNNQYILERRQRELENTVDSKESIEDILGIPPLYYMK</sequence>
<organism evidence="1 2">
    <name type="scientific">Candidatus Liberibacter africanus PTSAPSY</name>
    <dbReference type="NCBI Taxonomy" id="1277257"/>
    <lineage>
        <taxon>Bacteria</taxon>
        <taxon>Pseudomonadati</taxon>
        <taxon>Pseudomonadota</taxon>
        <taxon>Alphaproteobacteria</taxon>
        <taxon>Hyphomicrobiales</taxon>
        <taxon>Rhizobiaceae</taxon>
        <taxon>Liberibacter</taxon>
    </lineage>
</organism>
<keyword evidence="2" id="KW-1185">Reference proteome</keyword>
<gene>
    <name evidence="1" type="ORF">G293_04580</name>
</gene>
<dbReference type="PATRIC" id="fig|1277257.4.peg.993"/>
<reference evidence="1 2" key="1">
    <citation type="journal article" date="2015" name="Genome Announc.">
        <title>Complete Genome Sequence of 'Candidatus Liberibacter africanus,' a Bacterium Associated with Citrus Huanglongbing.</title>
        <authorList>
            <person name="Lin H."/>
            <person name="Pietersen G."/>
            <person name="Han C."/>
            <person name="Read D.A."/>
            <person name="Lou B."/>
            <person name="Gupta G."/>
            <person name="Civerolo E.L."/>
        </authorList>
    </citation>
    <scope>NUCLEOTIDE SEQUENCE [LARGE SCALE GENOMIC DNA]</scope>
    <source>
        <strain evidence="1 2">PTSAPSY</strain>
    </source>
</reference>
<evidence type="ECO:0000313" key="1">
    <source>
        <dbReference type="EMBL" id="AKK20531.1"/>
    </source>
</evidence>
<protein>
    <submittedName>
        <fullName evidence="1">Uncharacterized protein</fullName>
    </submittedName>
</protein>